<evidence type="ECO:0000256" key="2">
    <source>
        <dbReference type="SAM" id="MobiDB-lite"/>
    </source>
</evidence>
<dbReference type="PANTHER" id="PTHR45766:SF6">
    <property type="entry name" value="SWI_SNF-RELATED MATRIX-ASSOCIATED ACTIN-DEPENDENT REGULATOR OF CHROMATIN SUBFAMILY A-LIKE PROTEIN 1"/>
    <property type="match status" value="1"/>
</dbReference>
<evidence type="ECO:0000259" key="3">
    <source>
        <dbReference type="PROSITE" id="PS51192"/>
    </source>
</evidence>
<keyword evidence="6" id="KW-1185">Reference proteome</keyword>
<proteinExistence type="predicted"/>
<dbReference type="PANTHER" id="PTHR45766">
    <property type="entry name" value="DNA ANNEALING HELICASE AND ENDONUCLEASE ZRANB3 FAMILY MEMBER"/>
    <property type="match status" value="1"/>
</dbReference>
<organism evidence="5 6">
    <name type="scientific">Pedococcus badiiscoriae</name>
    <dbReference type="NCBI Taxonomy" id="642776"/>
    <lineage>
        <taxon>Bacteria</taxon>
        <taxon>Bacillati</taxon>
        <taxon>Actinomycetota</taxon>
        <taxon>Actinomycetes</taxon>
        <taxon>Micrococcales</taxon>
        <taxon>Intrasporangiaceae</taxon>
        <taxon>Pedococcus</taxon>
    </lineage>
</organism>
<dbReference type="InterPro" id="IPR001650">
    <property type="entry name" value="Helicase_C-like"/>
</dbReference>
<sequence length="1129" mass="125078">MVMQFASRGPHAGKAFWGCSQFPRCRGSRDAEGNAPRPRHPRKTAATPSPLTIGRRNKSLSRGDLLVSSDNRFGPGKLVAKEGDKLVLEYFDAPGPHPSDRYRGAVSRGSLSRLPLSPELRVFWQDLDDQWRSGRILEVNEHNDIYVRGHEWEGFVPEERLYVRWSKPLADPVGFAEAGMLESPILAELRLPFLRSILQQRSATHGMSAVLSSCIELHSHQVETAWRVLQDPVQRYLLADEVGLGKTIEAGIIIRQMLLDKPQLRVQLILPPFLLEQWKRELTQKFRVHDFTRSRIRFSRDDDPASWEPSDILVVDEAHNLARMSISTDPALAARFERLHEVALATPRLLLLSATPALHNEGAFLAMLKLLDPVVYADTTAGQLRSRLEARAGLGRVFLGLQPGLPGVLLNGRLAEIETEFPDDNELAAIVGRAREAVAAQDKEQTATLIQALRTHVAEVYRVHRRMLRTRRTTALEGTYRVSGRRSPEPVLLGSSSDDEVTEVLERWREQALAQAEGDPAAMTATGRAFSEAVSLTLDPSALRAWSSNRAAGSIPHDERSALRRLEEDLSFTDRRRTVSRPFADALSELMTSRERAVVFCPTSDLGAEVADELEDLLGAKSVFRHLSSEPSDQTERAVRRFEATRTGAVLVADSSAEEGRNLQFADVLVHLGLPESANRLEQRIGRCDRWSPEGADEWRSYVVSGDRADSYIGAWARILAEGFGIFENSVASLQQAVDDATDEAWGILLQRGLDGVDAAVTRVRELLDAEIERVREQDALDSLETSTDDRSVYARISDAESGAQGFARVSDELLAANSAAGNLRFERIGNPIAGLGGYESISRLPGKQAQIPLIPASRLVRDFLPLQGHRGTFVREVSLEREDVHLYRYGDQFIDAVSDFLWHDDRGRAFGMWRWLPDWAHDDTPVYRFDYAVEANPLEAGTAKDPRGALVTLSSGIDELALIRRADGIFPPIIVSVWMTAAAEELTSSVHLDALAAPYAKPRPSRIGGDYALNRVRIAHAYELIPAVSWGKSWRTAEAAAQGLVRDRDDVSMAVDRANAIATRDATTRLSKLRLRAARSSGSELALLEEELRREEVIAHAMSAAMSAPTLRLDSTGIVVLSGRALTS</sequence>
<dbReference type="SUPFAM" id="SSF52540">
    <property type="entry name" value="P-loop containing nucleoside triphosphate hydrolases"/>
    <property type="match status" value="1"/>
</dbReference>
<dbReference type="PROSITE" id="PS51194">
    <property type="entry name" value="HELICASE_CTER"/>
    <property type="match status" value="1"/>
</dbReference>
<dbReference type="RefSeq" id="WP_179423794.1">
    <property type="nucleotide sequence ID" value="NZ_JACCAB010000001.1"/>
</dbReference>
<reference evidence="5 6" key="1">
    <citation type="submission" date="2020-07" db="EMBL/GenBank/DDBJ databases">
        <title>Sequencing the genomes of 1000 actinobacteria strains.</title>
        <authorList>
            <person name="Klenk H.-P."/>
        </authorList>
    </citation>
    <scope>NUCLEOTIDE SEQUENCE [LARGE SCALE GENOMIC DNA]</scope>
    <source>
        <strain evidence="5 6">DSM 23987</strain>
    </source>
</reference>
<evidence type="ECO:0000256" key="1">
    <source>
        <dbReference type="ARBA" id="ARBA00022801"/>
    </source>
</evidence>
<dbReference type="Pfam" id="PF00271">
    <property type="entry name" value="Helicase_C"/>
    <property type="match status" value="1"/>
</dbReference>
<dbReference type="EMBL" id="JACCAB010000001">
    <property type="protein sequence ID" value="NYG07750.1"/>
    <property type="molecule type" value="Genomic_DNA"/>
</dbReference>
<keyword evidence="5" id="KW-0547">Nucleotide-binding</keyword>
<dbReference type="InterPro" id="IPR027417">
    <property type="entry name" value="P-loop_NTPase"/>
</dbReference>
<dbReference type="PROSITE" id="PS51192">
    <property type="entry name" value="HELICASE_ATP_BIND_1"/>
    <property type="match status" value="1"/>
</dbReference>
<dbReference type="AlphaFoldDB" id="A0A852WG34"/>
<keyword evidence="5" id="KW-0067">ATP-binding</keyword>
<name>A0A852WG34_9MICO</name>
<comment type="caution">
    <text evidence="5">The sequence shown here is derived from an EMBL/GenBank/DDBJ whole genome shotgun (WGS) entry which is preliminary data.</text>
</comment>
<dbReference type="GO" id="GO:0016787">
    <property type="term" value="F:hydrolase activity"/>
    <property type="evidence" value="ECO:0007669"/>
    <property type="project" value="UniProtKB-KW"/>
</dbReference>
<dbReference type="InterPro" id="IPR014001">
    <property type="entry name" value="Helicase_ATP-bd"/>
</dbReference>
<feature type="domain" description="Helicase ATP-binding" evidence="3">
    <location>
        <begin position="227"/>
        <end position="374"/>
    </location>
</feature>
<dbReference type="SMART" id="SM00487">
    <property type="entry name" value="DEXDc"/>
    <property type="match status" value="1"/>
</dbReference>
<feature type="region of interest" description="Disordered" evidence="2">
    <location>
        <begin position="27"/>
        <end position="56"/>
    </location>
</feature>
<accession>A0A852WG34</accession>
<dbReference type="Gene3D" id="3.40.50.10810">
    <property type="entry name" value="Tandem AAA-ATPase domain"/>
    <property type="match status" value="1"/>
</dbReference>
<evidence type="ECO:0000259" key="4">
    <source>
        <dbReference type="PROSITE" id="PS51194"/>
    </source>
</evidence>
<dbReference type="Proteomes" id="UP000573599">
    <property type="component" value="Unassembled WGS sequence"/>
</dbReference>
<gene>
    <name evidence="5" type="ORF">BJ986_002237</name>
</gene>
<evidence type="ECO:0000313" key="5">
    <source>
        <dbReference type="EMBL" id="NYG07750.1"/>
    </source>
</evidence>
<dbReference type="EC" id="3.6.4.-" evidence="5"/>
<protein>
    <submittedName>
        <fullName evidence="5">ATP-dependent helicase HepA</fullName>
        <ecNumber evidence="5">3.6.4.-</ecNumber>
    </submittedName>
</protein>
<keyword evidence="1 5" id="KW-0378">Hydrolase</keyword>
<dbReference type="InterPro" id="IPR038718">
    <property type="entry name" value="SNF2-like_sf"/>
</dbReference>
<dbReference type="GO" id="GO:0004386">
    <property type="term" value="F:helicase activity"/>
    <property type="evidence" value="ECO:0007669"/>
    <property type="project" value="UniProtKB-KW"/>
</dbReference>
<keyword evidence="5" id="KW-0347">Helicase</keyword>
<evidence type="ECO:0000313" key="6">
    <source>
        <dbReference type="Proteomes" id="UP000573599"/>
    </source>
</evidence>
<dbReference type="SMART" id="SM00490">
    <property type="entry name" value="HELICc"/>
    <property type="match status" value="1"/>
</dbReference>
<feature type="domain" description="Helicase C-terminal" evidence="4">
    <location>
        <begin position="586"/>
        <end position="735"/>
    </location>
</feature>
<dbReference type="Gene3D" id="3.40.50.300">
    <property type="entry name" value="P-loop containing nucleotide triphosphate hydrolases"/>
    <property type="match status" value="1"/>
</dbReference>
<dbReference type="NCBIfam" id="NF041062">
    <property type="entry name" value="DpdE"/>
    <property type="match status" value="1"/>
</dbReference>